<sequence length="121" mass="13440">MKKIRIPASEVVAYGKHFGYTDIKVNRSQDGIYIEGQKSFNGGIETVNLCTVYKMSTETATTLKITVNEIVAYGKHLGYTDINVDRSQNGVCITGKKTVSDGITETVNLCMVYKLNNIVFY</sequence>
<dbReference type="EMBL" id="MK500334">
    <property type="protein sequence ID" value="QBK86647.1"/>
    <property type="molecule type" value="Genomic_DNA"/>
</dbReference>
<reference evidence="1" key="1">
    <citation type="journal article" date="2019" name="MBio">
        <title>Virus Genomes from Deep Sea Sediments Expand the Ocean Megavirome and Support Independent Origins of Viral Gigantism.</title>
        <authorList>
            <person name="Backstrom D."/>
            <person name="Yutin N."/>
            <person name="Jorgensen S.L."/>
            <person name="Dharamshi J."/>
            <person name="Homa F."/>
            <person name="Zaremba-Niedwiedzka K."/>
            <person name="Spang A."/>
            <person name="Wolf Y.I."/>
            <person name="Koonin E.V."/>
            <person name="Ettema T.J."/>
        </authorList>
    </citation>
    <scope>NUCLEOTIDE SEQUENCE</scope>
</reference>
<organism evidence="1">
    <name type="scientific">Marseillevirus LCMAC102</name>
    <dbReference type="NCBI Taxonomy" id="2506603"/>
    <lineage>
        <taxon>Viruses</taxon>
        <taxon>Varidnaviria</taxon>
        <taxon>Bamfordvirae</taxon>
        <taxon>Nucleocytoviricota</taxon>
        <taxon>Megaviricetes</taxon>
        <taxon>Pimascovirales</taxon>
        <taxon>Pimascovirales incertae sedis</taxon>
        <taxon>Marseilleviridae</taxon>
    </lineage>
</organism>
<gene>
    <name evidence="1" type="ORF">LCMAC102_04430</name>
</gene>
<name>A0A481YUN5_9VIRU</name>
<proteinExistence type="predicted"/>
<accession>A0A481YUN5</accession>
<evidence type="ECO:0000313" key="1">
    <source>
        <dbReference type="EMBL" id="QBK86647.1"/>
    </source>
</evidence>
<protein>
    <submittedName>
        <fullName evidence="1">Uncharacterized protein</fullName>
    </submittedName>
</protein>